<evidence type="ECO:0000313" key="2">
    <source>
        <dbReference type="Proteomes" id="UP001054252"/>
    </source>
</evidence>
<keyword evidence="2" id="KW-1185">Reference proteome</keyword>
<organism evidence="1 2">
    <name type="scientific">Rubroshorea leprosula</name>
    <dbReference type="NCBI Taxonomy" id="152421"/>
    <lineage>
        <taxon>Eukaryota</taxon>
        <taxon>Viridiplantae</taxon>
        <taxon>Streptophyta</taxon>
        <taxon>Embryophyta</taxon>
        <taxon>Tracheophyta</taxon>
        <taxon>Spermatophyta</taxon>
        <taxon>Magnoliopsida</taxon>
        <taxon>eudicotyledons</taxon>
        <taxon>Gunneridae</taxon>
        <taxon>Pentapetalae</taxon>
        <taxon>rosids</taxon>
        <taxon>malvids</taxon>
        <taxon>Malvales</taxon>
        <taxon>Dipterocarpaceae</taxon>
        <taxon>Rubroshorea</taxon>
    </lineage>
</organism>
<comment type="caution">
    <text evidence="1">The sequence shown here is derived from an EMBL/GenBank/DDBJ whole genome shotgun (WGS) entry which is preliminary data.</text>
</comment>
<dbReference type="Proteomes" id="UP001054252">
    <property type="component" value="Unassembled WGS sequence"/>
</dbReference>
<proteinExistence type="predicted"/>
<sequence length="72" mass="8058">MLSFNNLRDIPPSLVELFNKPPCTHRTSELGCGTSLANVSHLSFGIRTLARGVNTLFKTNFNFKKSRHILAK</sequence>
<reference evidence="1 2" key="1">
    <citation type="journal article" date="2021" name="Commun. Biol.">
        <title>The genome of Shorea leprosula (Dipterocarpaceae) highlights the ecological relevance of drought in aseasonal tropical rainforests.</title>
        <authorList>
            <person name="Ng K.K.S."/>
            <person name="Kobayashi M.J."/>
            <person name="Fawcett J.A."/>
            <person name="Hatakeyama M."/>
            <person name="Paape T."/>
            <person name="Ng C.H."/>
            <person name="Ang C.C."/>
            <person name="Tnah L.H."/>
            <person name="Lee C.T."/>
            <person name="Nishiyama T."/>
            <person name="Sese J."/>
            <person name="O'Brien M.J."/>
            <person name="Copetti D."/>
            <person name="Mohd Noor M.I."/>
            <person name="Ong R.C."/>
            <person name="Putra M."/>
            <person name="Sireger I.Z."/>
            <person name="Indrioko S."/>
            <person name="Kosugi Y."/>
            <person name="Izuno A."/>
            <person name="Isagi Y."/>
            <person name="Lee S.L."/>
            <person name="Shimizu K.K."/>
        </authorList>
    </citation>
    <scope>NUCLEOTIDE SEQUENCE [LARGE SCALE GENOMIC DNA]</scope>
    <source>
        <strain evidence="1">214</strain>
    </source>
</reference>
<name>A0AAV5JY96_9ROSI</name>
<dbReference type="AlphaFoldDB" id="A0AAV5JY96"/>
<protein>
    <submittedName>
        <fullName evidence="1">Uncharacterized protein</fullName>
    </submittedName>
</protein>
<dbReference type="EMBL" id="BPVZ01000047">
    <property type="protein sequence ID" value="GKV17356.1"/>
    <property type="molecule type" value="Genomic_DNA"/>
</dbReference>
<evidence type="ECO:0000313" key="1">
    <source>
        <dbReference type="EMBL" id="GKV17356.1"/>
    </source>
</evidence>
<accession>A0AAV5JY96</accession>
<gene>
    <name evidence="1" type="ORF">SLEP1_g27871</name>
</gene>